<evidence type="ECO:0000256" key="1">
    <source>
        <dbReference type="ARBA" id="ARBA00004651"/>
    </source>
</evidence>
<evidence type="ECO:0000256" key="4">
    <source>
        <dbReference type="ARBA" id="ARBA00022989"/>
    </source>
</evidence>
<evidence type="ECO:0000256" key="6">
    <source>
        <dbReference type="ARBA" id="ARBA00038076"/>
    </source>
</evidence>
<feature type="transmembrane region" description="Helical" evidence="7">
    <location>
        <begin position="277"/>
        <end position="303"/>
    </location>
</feature>
<dbReference type="PANTHER" id="PTHR30572:SF4">
    <property type="entry name" value="ABC TRANSPORTER PERMEASE YTRF"/>
    <property type="match status" value="1"/>
</dbReference>
<feature type="transmembrane region" description="Helical" evidence="7">
    <location>
        <begin position="21"/>
        <end position="41"/>
    </location>
</feature>
<dbReference type="EMBL" id="JRZE01000003">
    <property type="protein sequence ID" value="KHF44657.1"/>
    <property type="molecule type" value="Genomic_DNA"/>
</dbReference>
<comment type="caution">
    <text evidence="9">The sequence shown here is derived from an EMBL/GenBank/DDBJ whole genome shotgun (WGS) entry which is preliminary data.</text>
</comment>
<feature type="transmembrane region" description="Helical" evidence="7">
    <location>
        <begin position="184"/>
        <end position="211"/>
    </location>
</feature>
<dbReference type="Pfam" id="PF02687">
    <property type="entry name" value="FtsX"/>
    <property type="match status" value="2"/>
</dbReference>
<dbReference type="RefSeq" id="WP_037309484.1">
    <property type="nucleotide sequence ID" value="NZ_CALJZO010000036.1"/>
</dbReference>
<feature type="transmembrane region" description="Helical" evidence="7">
    <location>
        <begin position="347"/>
        <end position="380"/>
    </location>
</feature>
<sequence>MTALRIALRILWGDRRTRTSAILMGVGVAVATSLMLVLVSLPGATHSRADRTAWQEGFHSVDDPDNPPMLIAVSEDFHGERHIRRVDVAAYGDPSDIELPPGVERFPGPGEVLLSPALRDLAAELPGSVLAERFPGEVVGLLGTDALLGPDQLVALVGHTPEELAHSGIPVDGFALSADMVDPLLGLLAGVGVVVLLVPSLVLVASAARLTATRREKRLAALRLAGATPRQVVAMVAGENLIAAVGGALFGWAVNPLLRPLVAQVPWQGGTWQAADFALPASLSLSVVAGVPLLVLLAAVLGLRRVVRAPLGAANAHRPRRPHWVRLLSLPAAGVLFFVLLRNMGDTLGAVLLLGALGLVIGSSMVIGPWVTAAIGAVFARSWRKPSVLLAGRRLRHDPKGAYRSSAGVVLAVFTGSMALTLLASFESLAGSSSSFRDSVLYVHADGVDAEEIAERTNEALARYGQNERALTVDSVELVSGDLRREAYVLDCETAERFFRIDPARTCGEAPGIHVPASMGVSDDDRLAVAVDPDEPGTPLPADIPVREVWMESQHVSSVLFIDPAVVPETVEPARKAVLVTSTPDNVEVVRTALARSADGRQVGSVTAQLVAQETLLGDLRRVTVIGLVAAVLLSGCSAAITTAGSVLDRRRTFGALMAAGTPVRTLSKALRTEAAMPALVATIGAGAVGVVIGIGLLYPITTAPPVITPWVLAPVVLGIVTAVIAASVCTPALKRVSAEPLSDE</sequence>
<feature type="transmembrane region" description="Helical" evidence="7">
    <location>
        <begin position="675"/>
        <end position="699"/>
    </location>
</feature>
<dbReference type="GO" id="GO:0022857">
    <property type="term" value="F:transmembrane transporter activity"/>
    <property type="evidence" value="ECO:0007669"/>
    <property type="project" value="TreeGrafter"/>
</dbReference>
<proteinExistence type="inferred from homology"/>
<protein>
    <submittedName>
        <fullName evidence="9">Permease</fullName>
    </submittedName>
</protein>
<name>A0A837DAM4_9PSEU</name>
<feature type="domain" description="ABC3 transporter permease C-terminal" evidence="8">
    <location>
        <begin position="193"/>
        <end position="303"/>
    </location>
</feature>
<feature type="domain" description="ABC3 transporter permease C-terminal" evidence="8">
    <location>
        <begin position="627"/>
        <end position="741"/>
    </location>
</feature>
<dbReference type="InterPro" id="IPR050250">
    <property type="entry name" value="Macrolide_Exporter_MacB"/>
</dbReference>
<comment type="similarity">
    <text evidence="6">Belongs to the ABC-4 integral membrane protein family.</text>
</comment>
<feature type="transmembrane region" description="Helical" evidence="7">
    <location>
        <begin position="401"/>
        <end position="426"/>
    </location>
</feature>
<keyword evidence="4 7" id="KW-1133">Transmembrane helix</keyword>
<comment type="subcellular location">
    <subcellularLocation>
        <location evidence="1">Cell membrane</location>
        <topology evidence="1">Multi-pass membrane protein</topology>
    </subcellularLocation>
</comment>
<feature type="transmembrane region" description="Helical" evidence="7">
    <location>
        <begin position="324"/>
        <end position="341"/>
    </location>
</feature>
<gene>
    <name evidence="9" type="ORF">MINT15_15390</name>
</gene>
<evidence type="ECO:0000256" key="5">
    <source>
        <dbReference type="ARBA" id="ARBA00023136"/>
    </source>
</evidence>
<dbReference type="Proteomes" id="UP000030848">
    <property type="component" value="Unassembled WGS sequence"/>
</dbReference>
<evidence type="ECO:0000313" key="9">
    <source>
        <dbReference type="EMBL" id="KHF44657.1"/>
    </source>
</evidence>
<feature type="transmembrane region" description="Helical" evidence="7">
    <location>
        <begin position="232"/>
        <end position="254"/>
    </location>
</feature>
<keyword evidence="2" id="KW-1003">Cell membrane</keyword>
<evidence type="ECO:0000259" key="8">
    <source>
        <dbReference type="Pfam" id="PF02687"/>
    </source>
</evidence>
<keyword evidence="3 7" id="KW-0812">Transmembrane</keyword>
<feature type="transmembrane region" description="Helical" evidence="7">
    <location>
        <begin position="625"/>
        <end position="648"/>
    </location>
</feature>
<keyword evidence="5 7" id="KW-0472">Membrane</keyword>
<dbReference type="PANTHER" id="PTHR30572">
    <property type="entry name" value="MEMBRANE COMPONENT OF TRANSPORTER-RELATED"/>
    <property type="match status" value="1"/>
</dbReference>
<evidence type="ECO:0000256" key="7">
    <source>
        <dbReference type="SAM" id="Phobius"/>
    </source>
</evidence>
<dbReference type="InterPro" id="IPR003838">
    <property type="entry name" value="ABC3_permease_C"/>
</dbReference>
<reference evidence="9 10" key="1">
    <citation type="submission" date="2014-10" db="EMBL/GenBank/DDBJ databases">
        <title>Genome sequence of Micropolyspora internatus JCM3315.</title>
        <authorList>
            <person name="Shin S.-K."/>
            <person name="Yi H."/>
        </authorList>
    </citation>
    <scope>NUCLEOTIDE SEQUENCE [LARGE SCALE GENOMIC DNA]</scope>
    <source>
        <strain evidence="9 10">JCM 3315</strain>
    </source>
</reference>
<feature type="transmembrane region" description="Helical" evidence="7">
    <location>
        <begin position="711"/>
        <end position="734"/>
    </location>
</feature>
<dbReference type="OrthoDB" id="4871813at2"/>
<dbReference type="GO" id="GO:0005886">
    <property type="term" value="C:plasma membrane"/>
    <property type="evidence" value="ECO:0007669"/>
    <property type="project" value="UniProtKB-SubCell"/>
</dbReference>
<evidence type="ECO:0000313" key="10">
    <source>
        <dbReference type="Proteomes" id="UP000030848"/>
    </source>
</evidence>
<evidence type="ECO:0000256" key="3">
    <source>
        <dbReference type="ARBA" id="ARBA00022692"/>
    </source>
</evidence>
<accession>A0A837DAM4</accession>
<dbReference type="AlphaFoldDB" id="A0A837DAM4"/>
<evidence type="ECO:0000256" key="2">
    <source>
        <dbReference type="ARBA" id="ARBA00022475"/>
    </source>
</evidence>
<organism evidence="9 10">
    <name type="scientific">Saccharomonospora viridis</name>
    <dbReference type="NCBI Taxonomy" id="1852"/>
    <lineage>
        <taxon>Bacteria</taxon>
        <taxon>Bacillati</taxon>
        <taxon>Actinomycetota</taxon>
        <taxon>Actinomycetes</taxon>
        <taxon>Pseudonocardiales</taxon>
        <taxon>Pseudonocardiaceae</taxon>
        <taxon>Saccharomonospora</taxon>
    </lineage>
</organism>